<comment type="function">
    <text evidence="11">Acts as a protein-folding catalyst that interacts with nascent polypeptides to catalyze the formation, isomerization, and reduction or oxidation of disulfide bonds.</text>
</comment>
<comment type="subcellular location">
    <subcellularLocation>
        <location evidence="2">Endoplasmic reticulum lumen</location>
    </subcellularLocation>
</comment>
<evidence type="ECO:0000256" key="3">
    <source>
        <dbReference type="ARBA" id="ARBA00006347"/>
    </source>
</evidence>
<evidence type="ECO:0000256" key="8">
    <source>
        <dbReference type="ARBA" id="ARBA00023180"/>
    </source>
</evidence>
<organism evidence="17 18">
    <name type="scientific">Cinchona calisaya</name>
    <dbReference type="NCBI Taxonomy" id="153742"/>
    <lineage>
        <taxon>Eukaryota</taxon>
        <taxon>Viridiplantae</taxon>
        <taxon>Streptophyta</taxon>
        <taxon>Embryophyta</taxon>
        <taxon>Tracheophyta</taxon>
        <taxon>Spermatophyta</taxon>
        <taxon>Magnoliopsida</taxon>
        <taxon>eudicotyledons</taxon>
        <taxon>Gunneridae</taxon>
        <taxon>Pentapetalae</taxon>
        <taxon>asterids</taxon>
        <taxon>lamiids</taxon>
        <taxon>Gentianales</taxon>
        <taxon>Rubiaceae</taxon>
        <taxon>Cinchonoideae</taxon>
        <taxon>Cinchoneae</taxon>
        <taxon>Cinchona</taxon>
    </lineage>
</organism>
<keyword evidence="8" id="KW-0325">Glycoprotein</keyword>
<dbReference type="AlphaFoldDB" id="A0ABD3AI01"/>
<evidence type="ECO:0000256" key="9">
    <source>
        <dbReference type="ARBA" id="ARBA00023235"/>
    </source>
</evidence>
<feature type="domain" description="Thioredoxin" evidence="16">
    <location>
        <begin position="433"/>
        <end position="554"/>
    </location>
</feature>
<feature type="compositionally biased region" description="Acidic residues" evidence="15">
    <location>
        <begin position="34"/>
        <end position="51"/>
    </location>
</feature>
<evidence type="ECO:0000256" key="6">
    <source>
        <dbReference type="ARBA" id="ARBA00022824"/>
    </source>
</evidence>
<dbReference type="EMBL" id="JBJUIK010000004">
    <property type="protein sequence ID" value="KAL3530575.1"/>
    <property type="molecule type" value="Genomic_DNA"/>
</dbReference>
<dbReference type="EC" id="5.3.4.1" evidence="14"/>
<dbReference type="GO" id="GO:0005788">
    <property type="term" value="C:endoplasmic reticulum lumen"/>
    <property type="evidence" value="ECO:0007669"/>
    <property type="project" value="UniProtKB-SubCell"/>
</dbReference>
<evidence type="ECO:0000256" key="15">
    <source>
        <dbReference type="SAM" id="MobiDB-lite"/>
    </source>
</evidence>
<dbReference type="CDD" id="cd02982">
    <property type="entry name" value="PDI_b'_family"/>
    <property type="match status" value="1"/>
</dbReference>
<feature type="compositionally biased region" description="Acidic residues" evidence="15">
    <location>
        <begin position="66"/>
        <end position="75"/>
    </location>
</feature>
<feature type="compositionally biased region" description="Polar residues" evidence="15">
    <location>
        <begin position="561"/>
        <end position="570"/>
    </location>
</feature>
<evidence type="ECO:0000256" key="11">
    <source>
        <dbReference type="ARBA" id="ARBA00054003"/>
    </source>
</evidence>
<comment type="caution">
    <text evidence="17">The sequence shown here is derived from an EMBL/GenBank/DDBJ whole genome shotgun (WGS) entry which is preliminary data.</text>
</comment>
<keyword evidence="6" id="KW-0256">Endoplasmic reticulum</keyword>
<proteinExistence type="inferred from homology"/>
<keyword evidence="9 14" id="KW-0413">Isomerase</keyword>
<evidence type="ECO:0000256" key="13">
    <source>
        <dbReference type="RuleBase" id="RU004208"/>
    </source>
</evidence>
<dbReference type="SUPFAM" id="SSF52833">
    <property type="entry name" value="Thioredoxin-like"/>
    <property type="match status" value="4"/>
</dbReference>
<protein>
    <recommendedName>
        <fullName evidence="14">Protein disulfide-isomerase</fullName>
        <ecNumber evidence="14">5.3.4.1</ecNumber>
    </recommendedName>
</protein>
<dbReference type="InterPro" id="IPR013766">
    <property type="entry name" value="Thioredoxin_domain"/>
</dbReference>
<dbReference type="GO" id="GO:0003756">
    <property type="term" value="F:protein disulfide isomerase activity"/>
    <property type="evidence" value="ECO:0007669"/>
    <property type="project" value="UniProtKB-EC"/>
</dbReference>
<dbReference type="InterPro" id="IPR005792">
    <property type="entry name" value="Prot_disulphide_isomerase"/>
</dbReference>
<keyword evidence="7 12" id="KW-1015">Disulfide bond</keyword>
<feature type="region of interest" description="Disordered" evidence="15">
    <location>
        <begin position="560"/>
        <end position="588"/>
    </location>
</feature>
<feature type="region of interest" description="Disordered" evidence="15">
    <location>
        <begin position="28"/>
        <end position="75"/>
    </location>
</feature>
<gene>
    <name evidence="17" type="ORF">ACH5RR_009897</name>
</gene>
<evidence type="ECO:0000256" key="2">
    <source>
        <dbReference type="ARBA" id="ARBA00004319"/>
    </source>
</evidence>
<dbReference type="NCBIfam" id="TIGR01126">
    <property type="entry name" value="pdi_dom"/>
    <property type="match status" value="1"/>
</dbReference>
<feature type="compositionally biased region" description="Basic and acidic residues" evidence="15">
    <location>
        <begin position="571"/>
        <end position="588"/>
    </location>
</feature>
<dbReference type="Pfam" id="PF13848">
    <property type="entry name" value="Thioredoxin_6"/>
    <property type="match status" value="1"/>
</dbReference>
<dbReference type="PRINTS" id="PR00421">
    <property type="entry name" value="THIOREDOXIN"/>
</dbReference>
<dbReference type="PROSITE" id="PS51352">
    <property type="entry name" value="THIOREDOXIN_2"/>
    <property type="match status" value="2"/>
</dbReference>
<evidence type="ECO:0000256" key="10">
    <source>
        <dbReference type="ARBA" id="ARBA00023284"/>
    </source>
</evidence>
<dbReference type="InterPro" id="IPR017937">
    <property type="entry name" value="Thioredoxin_CS"/>
</dbReference>
<keyword evidence="5" id="KW-0677">Repeat</keyword>
<evidence type="ECO:0000259" key="16">
    <source>
        <dbReference type="PROSITE" id="PS51352"/>
    </source>
</evidence>
<evidence type="ECO:0000256" key="4">
    <source>
        <dbReference type="ARBA" id="ARBA00022729"/>
    </source>
</evidence>
<dbReference type="CDD" id="cd02981">
    <property type="entry name" value="PDI_b_family"/>
    <property type="match status" value="1"/>
</dbReference>
<comment type="catalytic activity">
    <reaction evidence="1 14">
        <text>Catalyzes the rearrangement of -S-S- bonds in proteins.</text>
        <dbReference type="EC" id="5.3.4.1"/>
    </reaction>
</comment>
<dbReference type="FunFam" id="3.40.30.10:FF:000042">
    <property type="entry name" value="protein disulfide-isomerase A2"/>
    <property type="match status" value="1"/>
</dbReference>
<feature type="domain" description="Thioredoxin" evidence="16">
    <location>
        <begin position="84"/>
        <end position="212"/>
    </location>
</feature>
<feature type="disulfide bond" description="Redox-active" evidence="12">
    <location>
        <begin position="475"/>
        <end position="478"/>
    </location>
</feature>
<dbReference type="PANTHER" id="PTHR18929">
    <property type="entry name" value="PROTEIN DISULFIDE ISOMERASE"/>
    <property type="match status" value="1"/>
</dbReference>
<dbReference type="FunFam" id="3.40.30.10:FF:000109">
    <property type="entry name" value="Protein disulfide-isomerase"/>
    <property type="match status" value="1"/>
</dbReference>
<dbReference type="CDD" id="cd02961">
    <property type="entry name" value="PDI_a_family"/>
    <property type="match status" value="1"/>
</dbReference>
<dbReference type="Gene3D" id="3.40.30.10">
    <property type="entry name" value="Glutaredoxin"/>
    <property type="match status" value="4"/>
</dbReference>
<reference evidence="17 18" key="1">
    <citation type="submission" date="2024-11" db="EMBL/GenBank/DDBJ databases">
        <title>A near-complete genome assembly of Cinchona calisaya.</title>
        <authorList>
            <person name="Lian D.C."/>
            <person name="Zhao X.W."/>
            <person name="Wei L."/>
        </authorList>
    </citation>
    <scope>NUCLEOTIDE SEQUENCE [LARGE SCALE GENOMIC DNA]</scope>
    <source>
        <tissue evidence="17">Nenye</tissue>
    </source>
</reference>
<dbReference type="Proteomes" id="UP001630127">
    <property type="component" value="Unassembled WGS sequence"/>
</dbReference>
<keyword evidence="10 12" id="KW-0676">Redox-active center</keyword>
<dbReference type="FunFam" id="3.40.30.10:FF:000134">
    <property type="entry name" value="Protein disulfide-isomerase"/>
    <property type="match status" value="1"/>
</dbReference>
<feature type="disulfide bond" description="Redox-active" evidence="12">
    <location>
        <begin position="133"/>
        <end position="136"/>
    </location>
</feature>
<evidence type="ECO:0000256" key="12">
    <source>
        <dbReference type="PIRSR" id="PIRSR605792-51"/>
    </source>
</evidence>
<accession>A0ABD3AI01</accession>
<name>A0ABD3AI01_9GENT</name>
<dbReference type="NCBIfam" id="TIGR01130">
    <property type="entry name" value="ER_PDI_fam"/>
    <property type="match status" value="1"/>
</dbReference>
<keyword evidence="18" id="KW-1185">Reference proteome</keyword>
<evidence type="ECO:0000256" key="7">
    <source>
        <dbReference type="ARBA" id="ARBA00023157"/>
    </source>
</evidence>
<evidence type="ECO:0000256" key="5">
    <source>
        <dbReference type="ARBA" id="ARBA00022737"/>
    </source>
</evidence>
<evidence type="ECO:0000256" key="1">
    <source>
        <dbReference type="ARBA" id="ARBA00001182"/>
    </source>
</evidence>
<evidence type="ECO:0000313" key="17">
    <source>
        <dbReference type="EMBL" id="KAL3530575.1"/>
    </source>
</evidence>
<feature type="chain" id="PRO_5044532747" description="Protein disulfide-isomerase" evidence="14">
    <location>
        <begin position="27"/>
        <end position="588"/>
    </location>
</feature>
<dbReference type="PANTHER" id="PTHR18929:SF246">
    <property type="entry name" value="PROTEIN DISULFIDE ISOMERASE-LIKE 1-4"/>
    <property type="match status" value="1"/>
</dbReference>
<evidence type="ECO:0000256" key="14">
    <source>
        <dbReference type="RuleBase" id="RU361130"/>
    </source>
</evidence>
<dbReference type="CDD" id="cd02995">
    <property type="entry name" value="PDI_a_PDI_a'_C"/>
    <property type="match status" value="1"/>
</dbReference>
<evidence type="ECO:0000313" key="18">
    <source>
        <dbReference type="Proteomes" id="UP001630127"/>
    </source>
</evidence>
<dbReference type="InterPro" id="IPR005788">
    <property type="entry name" value="PDI_thioredoxin-like_dom"/>
</dbReference>
<dbReference type="FunFam" id="3.40.30.10:FF:000023">
    <property type="entry name" value="Protein disulfide-isomerase"/>
    <property type="match status" value="1"/>
</dbReference>
<dbReference type="InterPro" id="IPR036249">
    <property type="entry name" value="Thioredoxin-like_sf"/>
</dbReference>
<comment type="similarity">
    <text evidence="3 13">Belongs to the protein disulfide isomerase family.</text>
</comment>
<keyword evidence="4 14" id="KW-0732">Signal</keyword>
<sequence>MPSRLILLVSLSSLLLFSILLIPAFSKTPTPADTADDDDEDLSFLEADDEKDAGAKHSSQHHFKDDEDAFDDDEESYADFEVPSNFGEEGEDDEVELSPKVDEKDVVVLKERNFSDFIENNKYVMVEFYAPWCGHCKALAPEYAAAATELKELETEKVALAKVDATEENELAEEYDVQGFPTVLFFVDGEHKPYTGQRSKDAIVTWIKKKIGPGIGNVTTVEDAERILTSEDKVILGFLNSLVGSESEELAAASKLDDDVNFYQTVNPDVAKLFHIEPNTKRPALVLLKKVAEKVTLFDGAFTKSAIVEFLSANKLPLVTTFTRESASLIFESPVKKQLLLFATSIDSEKVVPTFQEAAKNFKGKLIFVYVEMDNEDTGRPVADYFGVEGNASKVLGFMGNDDAKKYILDGEITLEKIKAFGADFLEDKLKPFYKSDPIPEANDGDVKIVVGNNFDEIVLEESKDVLLEIYAPWCGHCQALEPTYNKLAKHLRGIESLVVAKMDGTTNEHPRAKADGFPTLIFFPAGNKSSDPIPVETDRTVVALYKFLKKHASIPFKLQKPTSIPTSEGSDSKDEIKSSTADVKDEL</sequence>
<feature type="signal peptide" evidence="14">
    <location>
        <begin position="1"/>
        <end position="26"/>
    </location>
</feature>
<dbReference type="PROSITE" id="PS00194">
    <property type="entry name" value="THIOREDOXIN_1"/>
    <property type="match status" value="2"/>
</dbReference>
<dbReference type="Pfam" id="PF00085">
    <property type="entry name" value="Thioredoxin"/>
    <property type="match status" value="2"/>
</dbReference>